<feature type="transmembrane region" description="Helical" evidence="6">
    <location>
        <begin position="167"/>
        <end position="189"/>
    </location>
</feature>
<dbReference type="InterPro" id="IPR036259">
    <property type="entry name" value="MFS_trans_sf"/>
</dbReference>
<accession>A0ABM0GXA7</accession>
<feature type="transmembrane region" description="Helical" evidence="6">
    <location>
        <begin position="306"/>
        <end position="328"/>
    </location>
</feature>
<dbReference type="Gene3D" id="1.20.1250.20">
    <property type="entry name" value="MFS general substrate transporter like domains"/>
    <property type="match status" value="1"/>
</dbReference>
<evidence type="ECO:0000256" key="3">
    <source>
        <dbReference type="ARBA" id="ARBA00022692"/>
    </source>
</evidence>
<protein>
    <submittedName>
        <fullName evidence="9">Major facilitator superfamily domain-containing protein 8-like</fullName>
    </submittedName>
</protein>
<gene>
    <name evidence="9" type="primary">LOC100377843</name>
</gene>
<feature type="transmembrane region" description="Helical" evidence="6">
    <location>
        <begin position="108"/>
        <end position="127"/>
    </location>
</feature>
<proteinExistence type="predicted"/>
<name>A0ABM0GXA7_SACKO</name>
<keyword evidence="5 6" id="KW-0472">Membrane</keyword>
<feature type="transmembrane region" description="Helical" evidence="6">
    <location>
        <begin position="340"/>
        <end position="360"/>
    </location>
</feature>
<sequence length="515" mass="56351">MAMGENNATEDTLLLGNSRRDSSSAETTREYRSRWLSIRIMYLTMFVASIGFSLVVTSIWPYFKSVERNADTTFLGWLVAAYSLGQFVASPIFGLCSNYLPTKVPLSISLVVGIAANILYAFAGSFASNSGTIMLIARIGVGVSAGNIAVVRSYSSGSTTLKERTPAMANLSAAQALGFILGPVVQTAFAPVGERGVDWDAIKLRVNMYTIPALLSAALGLVNLVLVLGLFRHHHVPDIDQSKTTTTSTTENDDLNATVIVQGFIDKTAVLFCNIIFFIILFVFSLNETIGTPLSMDMYAWDSQHAVFYTGLILGVGSVVAMAMFMLLKPLAKRFDERKILFGGVLLMFIGFLLDIPWPWTSVYPPRPYTTLNSTINDTLPILHNATSPTRGCLWTVTWCDNTHMIYLPQYLTSAFFLASGYPASTVMSFTIYSKVLGPSPQGVYMGLLTSSGSLARTLGPVTVSQLYAKYGPTWTFLSVTVFLLLTLIGLVIVYRRLIPFVDRTRQLVNVTSVN</sequence>
<evidence type="ECO:0000256" key="6">
    <source>
        <dbReference type="SAM" id="Phobius"/>
    </source>
</evidence>
<organism evidence="8 9">
    <name type="scientific">Saccoglossus kowalevskii</name>
    <name type="common">Acorn worm</name>
    <dbReference type="NCBI Taxonomy" id="10224"/>
    <lineage>
        <taxon>Eukaryota</taxon>
        <taxon>Metazoa</taxon>
        <taxon>Hemichordata</taxon>
        <taxon>Enteropneusta</taxon>
        <taxon>Harrimaniidae</taxon>
        <taxon>Saccoglossus</taxon>
    </lineage>
</organism>
<evidence type="ECO:0000259" key="7">
    <source>
        <dbReference type="PROSITE" id="PS50850"/>
    </source>
</evidence>
<feature type="transmembrane region" description="Helical" evidence="6">
    <location>
        <begin position="475"/>
        <end position="495"/>
    </location>
</feature>
<dbReference type="Pfam" id="PF07690">
    <property type="entry name" value="MFS_1"/>
    <property type="match status" value="1"/>
</dbReference>
<dbReference type="CDD" id="cd17326">
    <property type="entry name" value="MFS_MFSD8"/>
    <property type="match status" value="1"/>
</dbReference>
<feature type="transmembrane region" description="Helical" evidence="6">
    <location>
        <begin position="269"/>
        <end position="286"/>
    </location>
</feature>
<keyword evidence="8" id="KW-1185">Reference proteome</keyword>
<feature type="transmembrane region" description="Helical" evidence="6">
    <location>
        <begin position="209"/>
        <end position="231"/>
    </location>
</feature>
<keyword evidence="4 6" id="KW-1133">Transmembrane helix</keyword>
<dbReference type="InterPro" id="IPR011701">
    <property type="entry name" value="MFS"/>
</dbReference>
<evidence type="ECO:0000256" key="5">
    <source>
        <dbReference type="ARBA" id="ARBA00023136"/>
    </source>
</evidence>
<dbReference type="SUPFAM" id="SSF103473">
    <property type="entry name" value="MFS general substrate transporter"/>
    <property type="match status" value="1"/>
</dbReference>
<evidence type="ECO:0000256" key="4">
    <source>
        <dbReference type="ARBA" id="ARBA00022989"/>
    </source>
</evidence>
<reference evidence="9" key="1">
    <citation type="submission" date="2025-08" db="UniProtKB">
        <authorList>
            <consortium name="RefSeq"/>
        </authorList>
    </citation>
    <scope>IDENTIFICATION</scope>
    <source>
        <tissue evidence="9">Testes</tissue>
    </source>
</reference>
<dbReference type="PANTHER" id="PTHR23510">
    <property type="entry name" value="INNER MEMBRANE TRANSPORT PROTEIN YAJR"/>
    <property type="match status" value="1"/>
</dbReference>
<comment type="subcellular location">
    <subcellularLocation>
        <location evidence="1">Endomembrane system</location>
        <topology evidence="1">Multi-pass membrane protein</topology>
    </subcellularLocation>
</comment>
<dbReference type="RefSeq" id="XP_002739395.1">
    <property type="nucleotide sequence ID" value="XM_002739349.2"/>
</dbReference>
<dbReference type="InterPro" id="IPR051068">
    <property type="entry name" value="MFS_Domain-Containing_Protein"/>
</dbReference>
<dbReference type="PROSITE" id="PS50850">
    <property type="entry name" value="MFS"/>
    <property type="match status" value="1"/>
</dbReference>
<dbReference type="InterPro" id="IPR020846">
    <property type="entry name" value="MFS_dom"/>
</dbReference>
<feature type="transmembrane region" description="Helical" evidence="6">
    <location>
        <begin position="75"/>
        <end position="96"/>
    </location>
</feature>
<dbReference type="Proteomes" id="UP000694865">
    <property type="component" value="Unplaced"/>
</dbReference>
<feature type="transmembrane region" description="Helical" evidence="6">
    <location>
        <begin position="133"/>
        <end position="155"/>
    </location>
</feature>
<dbReference type="PANTHER" id="PTHR23510:SF3">
    <property type="entry name" value="MAJOR FACILITATOR SUPERFAMILY DOMAIN-CONTAINING PROTEIN 8"/>
    <property type="match status" value="1"/>
</dbReference>
<feature type="transmembrane region" description="Helical" evidence="6">
    <location>
        <begin position="40"/>
        <end position="63"/>
    </location>
</feature>
<feature type="domain" description="Major facilitator superfamily (MFS) profile" evidence="7">
    <location>
        <begin position="37"/>
        <end position="499"/>
    </location>
</feature>
<keyword evidence="3 6" id="KW-0812">Transmembrane</keyword>
<dbReference type="GeneID" id="100377843"/>
<evidence type="ECO:0000313" key="8">
    <source>
        <dbReference type="Proteomes" id="UP000694865"/>
    </source>
</evidence>
<keyword evidence="2" id="KW-0813">Transport</keyword>
<evidence type="ECO:0000313" key="9">
    <source>
        <dbReference type="RefSeq" id="XP_002739395.1"/>
    </source>
</evidence>
<evidence type="ECO:0000256" key="2">
    <source>
        <dbReference type="ARBA" id="ARBA00022448"/>
    </source>
</evidence>
<evidence type="ECO:0000256" key="1">
    <source>
        <dbReference type="ARBA" id="ARBA00004127"/>
    </source>
</evidence>